<reference evidence="2 3" key="1">
    <citation type="journal article" date="2014" name="PLoS Genet.">
        <title>The Genome of Spironucleus salmonicida Highlights a Fish Pathogen Adapted to Fluctuating Environments.</title>
        <authorList>
            <person name="Xu F."/>
            <person name="Jerlstrom-Hultqvist J."/>
            <person name="Einarsson E."/>
            <person name="Astvaldsson A."/>
            <person name="Svard S.G."/>
            <person name="Andersson J.O."/>
        </authorList>
    </citation>
    <scope>NUCLEOTIDE SEQUENCE</scope>
    <source>
        <strain evidence="3">ATCC 50377</strain>
    </source>
</reference>
<dbReference type="EMBL" id="AUWU02000001">
    <property type="protein sequence ID" value="KAH0577443.1"/>
    <property type="molecule type" value="Genomic_DNA"/>
</dbReference>
<evidence type="ECO:0000313" key="4">
    <source>
        <dbReference type="Proteomes" id="UP000018208"/>
    </source>
</evidence>
<proteinExistence type="predicted"/>
<dbReference type="InterPro" id="IPR010736">
    <property type="entry name" value="SHIPPO-rpt"/>
</dbReference>
<dbReference type="Proteomes" id="UP000018208">
    <property type="component" value="Unassembled WGS sequence"/>
</dbReference>
<feature type="compositionally biased region" description="Basic residues" evidence="1">
    <location>
        <begin position="397"/>
        <end position="406"/>
    </location>
</feature>
<feature type="region of interest" description="Disordered" evidence="1">
    <location>
        <begin position="1"/>
        <end position="77"/>
    </location>
</feature>
<dbReference type="AlphaFoldDB" id="V6LTR4"/>
<dbReference type="PANTHER" id="PTHR21580:SF28">
    <property type="entry name" value="BOREALIN N-TERMINAL DOMAIN-CONTAINING PROTEIN-RELATED"/>
    <property type="match status" value="1"/>
</dbReference>
<dbReference type="OrthoDB" id="406368at2759"/>
<reference evidence="3" key="2">
    <citation type="submission" date="2020-12" db="EMBL/GenBank/DDBJ databases">
        <title>New Spironucleus salmonicida genome in near-complete chromosomes.</title>
        <authorList>
            <person name="Xu F."/>
            <person name="Kurt Z."/>
            <person name="Jimenez-Gonzalez A."/>
            <person name="Astvaldsson A."/>
            <person name="Andersson J.O."/>
            <person name="Svard S.G."/>
        </authorList>
    </citation>
    <scope>NUCLEOTIDE SEQUENCE</scope>
    <source>
        <strain evidence="3">ATCC 50377</strain>
    </source>
</reference>
<dbReference type="InterPro" id="IPR051291">
    <property type="entry name" value="CIMAP"/>
</dbReference>
<dbReference type="Pfam" id="PF07004">
    <property type="entry name" value="SHIPPO-rpt"/>
    <property type="match status" value="8"/>
</dbReference>
<evidence type="ECO:0000313" key="2">
    <source>
        <dbReference type="EMBL" id="EST47096.1"/>
    </source>
</evidence>
<evidence type="ECO:0000256" key="1">
    <source>
        <dbReference type="SAM" id="MobiDB-lite"/>
    </source>
</evidence>
<keyword evidence="4" id="KW-1185">Reference proteome</keyword>
<name>V6LTR4_9EUKA</name>
<protein>
    <submittedName>
        <fullName evidence="2">SHIPPO 1-like protein</fullName>
    </submittedName>
</protein>
<dbReference type="VEuPathDB" id="GiardiaDB:SS50377_20796"/>
<dbReference type="EMBL" id="KI546047">
    <property type="protein sequence ID" value="EST47096.1"/>
    <property type="molecule type" value="Genomic_DNA"/>
</dbReference>
<feature type="compositionally biased region" description="Polar residues" evidence="1">
    <location>
        <begin position="383"/>
        <end position="392"/>
    </location>
</feature>
<organism evidence="2">
    <name type="scientific">Spironucleus salmonicida</name>
    <dbReference type="NCBI Taxonomy" id="348837"/>
    <lineage>
        <taxon>Eukaryota</taxon>
        <taxon>Metamonada</taxon>
        <taxon>Diplomonadida</taxon>
        <taxon>Hexamitidae</taxon>
        <taxon>Hexamitinae</taxon>
        <taxon>Spironucleus</taxon>
    </lineage>
</organism>
<dbReference type="PANTHER" id="PTHR21580">
    <property type="entry name" value="SHIPPO-1-RELATED"/>
    <property type="match status" value="1"/>
</dbReference>
<feature type="region of interest" description="Disordered" evidence="1">
    <location>
        <begin position="367"/>
        <end position="406"/>
    </location>
</feature>
<evidence type="ECO:0000313" key="3">
    <source>
        <dbReference type="EMBL" id="KAH0577443.1"/>
    </source>
</evidence>
<gene>
    <name evidence="2" type="ORF">SS50377_12802</name>
    <name evidence="3" type="ORF">SS50377_20796</name>
</gene>
<accession>V6LTR4</accession>
<sequence>MSIQSDLTSDLYKPAPNIYNPDYTKLKQHNPDYSIKNKYPSGPSNKNPAPNAYKPEKILPRAPDFSMSSKYDSPFKNTVPGPGTYEVDAFKQLKYQQPIRTIAPKYALKTNFQGPSPADYTPNSIQESAPAYSFTSRPAENLKNMNPGPGAYDPNAVFTQAPSFSMGIKLGSERTNENPAPNAYELPPTAKSISVQIPRVGHLPIAHANGVPGPNEYQSLSETPGRQFSMRFKHYLGDRNSNPGPGAYNSKFEYTEPNPKTNSMSFKHQFGRPDVVPGPGTYETVSVGARSAPRFSIGQKLSGFERDRTPAGNEYQQILTQQPNCGFKFNRQSRVTKTTSTTGKLGPGGYNIDRSLNQQGVYFHERHRTGKPDSVPGPGAYDWNSSTLSTRGPSIHLKTKRAWRTE</sequence>